<feature type="domain" description="EGF-like" evidence="20">
    <location>
        <begin position="261"/>
        <end position="300"/>
    </location>
</feature>
<dbReference type="GO" id="GO:0005509">
    <property type="term" value="F:calcium ion binding"/>
    <property type="evidence" value="ECO:0007669"/>
    <property type="project" value="InterPro"/>
</dbReference>
<keyword evidence="9" id="KW-0677">Repeat</keyword>
<evidence type="ECO:0000256" key="18">
    <source>
        <dbReference type="PROSITE-ProRule" id="PRU00076"/>
    </source>
</evidence>
<evidence type="ECO:0000313" key="25">
    <source>
        <dbReference type="Proteomes" id="UP000558488"/>
    </source>
</evidence>
<evidence type="ECO:0000256" key="3">
    <source>
        <dbReference type="ARBA" id="ARBA00007343"/>
    </source>
</evidence>
<keyword evidence="17" id="KW-0807">Transducer</keyword>
<feature type="transmembrane region" description="Helical" evidence="19">
    <location>
        <begin position="59"/>
        <end position="78"/>
    </location>
</feature>
<dbReference type="Gene3D" id="1.20.1070.10">
    <property type="entry name" value="Rhodopsin 7-helix transmembrane proteins"/>
    <property type="match status" value="2"/>
</dbReference>
<evidence type="ECO:0000256" key="16">
    <source>
        <dbReference type="ARBA" id="ARBA00023180"/>
    </source>
</evidence>
<dbReference type="EMBL" id="JACAGB010000052">
    <property type="protein sequence ID" value="KAF6283205.1"/>
    <property type="molecule type" value="Genomic_DNA"/>
</dbReference>
<dbReference type="InterPro" id="IPR000203">
    <property type="entry name" value="GPS"/>
</dbReference>
<feature type="transmembrane region" description="Helical" evidence="19">
    <location>
        <begin position="585"/>
        <end position="609"/>
    </location>
</feature>
<keyword evidence="8" id="KW-0732">Signal</keyword>
<keyword evidence="13 19" id="KW-0472">Membrane</keyword>
<feature type="transmembrane region" description="Helical" evidence="19">
    <location>
        <begin position="808"/>
        <end position="831"/>
    </location>
</feature>
<comment type="caution">
    <text evidence="24">The sequence shown here is derived from an EMBL/GenBank/DDBJ whole genome shotgun (WGS) entry which is preliminary data.</text>
</comment>
<evidence type="ECO:0000256" key="13">
    <source>
        <dbReference type="ARBA" id="ARBA00023136"/>
    </source>
</evidence>
<keyword evidence="10" id="KW-0106">Calcium</keyword>
<evidence type="ECO:0000256" key="1">
    <source>
        <dbReference type="ARBA" id="ARBA00003929"/>
    </source>
</evidence>
<evidence type="ECO:0000256" key="15">
    <source>
        <dbReference type="ARBA" id="ARBA00023170"/>
    </source>
</evidence>
<evidence type="ECO:0000256" key="4">
    <source>
        <dbReference type="ARBA" id="ARBA00010663"/>
    </source>
</evidence>
<dbReference type="PROSITE" id="PS00650">
    <property type="entry name" value="G_PROTEIN_RECEP_F2_2"/>
    <property type="match status" value="1"/>
</dbReference>
<dbReference type="InterPro" id="IPR000276">
    <property type="entry name" value="GPCR_Rhodpsn"/>
</dbReference>
<feature type="transmembrane region" description="Helical" evidence="19">
    <location>
        <begin position="178"/>
        <end position="197"/>
    </location>
</feature>
<evidence type="ECO:0000256" key="11">
    <source>
        <dbReference type="ARBA" id="ARBA00022989"/>
    </source>
</evidence>
<comment type="function">
    <text evidence="1">Putative odorant or sperm cell receptor.</text>
</comment>
<keyword evidence="5" id="KW-1003">Cell membrane</keyword>
<feature type="transmembrane region" description="Helical" evidence="19">
    <location>
        <begin position="621"/>
        <end position="640"/>
    </location>
</feature>
<proteinExistence type="inferred from homology"/>
<evidence type="ECO:0000256" key="19">
    <source>
        <dbReference type="SAM" id="Phobius"/>
    </source>
</evidence>
<feature type="transmembrane region" description="Helical" evidence="19">
    <location>
        <begin position="780"/>
        <end position="802"/>
    </location>
</feature>
<feature type="transmembrane region" description="Helical" evidence="19">
    <location>
        <begin position="647"/>
        <end position="666"/>
    </location>
</feature>
<dbReference type="SMART" id="SM00179">
    <property type="entry name" value="EGF_CA"/>
    <property type="match status" value="1"/>
</dbReference>
<feature type="transmembrane region" description="Helical" evidence="19">
    <location>
        <begin position="26"/>
        <end position="47"/>
    </location>
</feature>
<feature type="transmembrane region" description="Helical" evidence="19">
    <location>
        <begin position="98"/>
        <end position="120"/>
    </location>
</feature>
<feature type="transmembrane region" description="Helical" evidence="19">
    <location>
        <begin position="140"/>
        <end position="158"/>
    </location>
</feature>
<keyword evidence="16" id="KW-0325">Glycoprotein</keyword>
<name>A0A7J7S4V5_PIPKU</name>
<comment type="subcellular location">
    <subcellularLocation>
        <location evidence="2">Cell membrane</location>
        <topology evidence="2">Multi-pass membrane protein</topology>
    </subcellularLocation>
</comment>
<protein>
    <recommendedName>
        <fullName evidence="26">Adhesion G protein-coupled receptor E2</fullName>
    </recommendedName>
</protein>
<dbReference type="Pfam" id="PF01825">
    <property type="entry name" value="GPS"/>
    <property type="match status" value="1"/>
</dbReference>
<dbReference type="InterPro" id="IPR001740">
    <property type="entry name" value="GPCR_2_EMR1-like_rcpt"/>
</dbReference>
<sequence>MEPGNGTQISEFLLLGLSQSLELQSFIFGLFLSMYMVTVFGNLLIILAVSSDSHLHTPMYFFLSNLSLVDICFTSTTIPKMLRNIHTQSRVITYEGCITQMYFFIVFAGLDNLILTVMAYDRFVAICHPLHYMVIMNPRLCGLLVLVCWIMIVSLFYGSSLGVYLSSAAPQNAHLSTTASVLYTVVTPMLNPFIYSLRNNDIKRALERFLGSWFLLGNVHFPQLPVLGVHCTNATFCRCDAGFTSPSGQAIFSNPLDVCTDINKCSPRLPMSCGSSAVCYNVEGSHYCECTSGYKLLSGGTKFKSEKENTKVPFSSGTPYSGIKIQSLSWFFDKVQQLSQDFKQVLPENTIQDLIQEVDDLLESPGDLETWPHSDQNYVATNLLLNMEHVVRKLSKAPPNESLTFEATGGTELSLKIKKPGDRKITLSVNQAKMMLDWDAVQESGDSGPSTVGLLSTPGMGKLMAEAPLVLEAEEQQVLHETHKGLLQDVSPVLFSDVISVFVSNNNTQNLSSPITFIFKHAVAPEPQQKLFCVFWESGQNGSYWSTKGCWRVGTRDASTTCQCSHLSSFAVLMAHYDVQEEDPALAVITSLGLSLSLLCLFLAALTFLLCKAIQNTSTSLHLQLSLCLFLAHLLFLTAIDRTENKVMCAIIAGALHYLYLASFTWMLMEGLHLFLTARNLTVVNYSGVSRFMKKFMLPVGYGVPAVITGISAASRPHLYGTPARCWLSTQKGFIWTFLGPVCIIFSINLVFFLMTIWILKTKLSSLNRNVSTLQNTRMLTFKAMAQLFILGCTWCLGILQVGPAAHAMSYLFTIINSLQGVFIFLVYCLLSQQVREQYRKWLKGFKETKVDSEKYTLSSRAMSEVSKHNVVRSHISPRALH</sequence>
<organism evidence="24 25">
    <name type="scientific">Pipistrellus kuhlii</name>
    <name type="common">Kuhl's pipistrelle</name>
    <dbReference type="NCBI Taxonomy" id="59472"/>
    <lineage>
        <taxon>Eukaryota</taxon>
        <taxon>Metazoa</taxon>
        <taxon>Chordata</taxon>
        <taxon>Craniata</taxon>
        <taxon>Vertebrata</taxon>
        <taxon>Euteleostomi</taxon>
        <taxon>Mammalia</taxon>
        <taxon>Eutheria</taxon>
        <taxon>Laurasiatheria</taxon>
        <taxon>Chiroptera</taxon>
        <taxon>Yangochiroptera</taxon>
        <taxon>Vespertilionidae</taxon>
        <taxon>Pipistrellus</taxon>
    </lineage>
</organism>
<dbReference type="FunFam" id="1.10.1220.70:FF:000001">
    <property type="entry name" value="Olfactory receptor"/>
    <property type="match status" value="1"/>
</dbReference>
<gene>
    <name evidence="24" type="ORF">mPipKuh1_000353</name>
</gene>
<dbReference type="PRINTS" id="PR01128">
    <property type="entry name" value="EMR1HORMONER"/>
</dbReference>
<evidence type="ECO:0000256" key="2">
    <source>
        <dbReference type="ARBA" id="ARBA00004651"/>
    </source>
</evidence>
<evidence type="ECO:0000259" key="22">
    <source>
        <dbReference type="PROSITE" id="PS50261"/>
    </source>
</evidence>
<dbReference type="SUPFAM" id="SSF57196">
    <property type="entry name" value="EGF/Laminin"/>
    <property type="match status" value="1"/>
</dbReference>
<dbReference type="GO" id="GO:0005886">
    <property type="term" value="C:plasma membrane"/>
    <property type="evidence" value="ECO:0007669"/>
    <property type="project" value="UniProtKB-SubCell"/>
</dbReference>
<evidence type="ECO:0000256" key="12">
    <source>
        <dbReference type="ARBA" id="ARBA00023040"/>
    </source>
</evidence>
<dbReference type="Gene3D" id="2.60.220.50">
    <property type="match status" value="1"/>
</dbReference>
<dbReference type="SUPFAM" id="SSF81321">
    <property type="entry name" value="Family A G protein-coupled receptor-like"/>
    <property type="match status" value="1"/>
</dbReference>
<dbReference type="FunFam" id="1.20.1070.10:FF:000054">
    <property type="entry name" value="Adhesion G protein-coupled receptor E3"/>
    <property type="match status" value="1"/>
</dbReference>
<dbReference type="Proteomes" id="UP000558488">
    <property type="component" value="Unassembled WGS sequence"/>
</dbReference>
<dbReference type="FunFam" id="1.20.1070.10:FF:000408">
    <property type="entry name" value="Olfactory receptor 59"/>
    <property type="match status" value="1"/>
</dbReference>
<evidence type="ECO:0000256" key="9">
    <source>
        <dbReference type="ARBA" id="ARBA00022737"/>
    </source>
</evidence>
<dbReference type="InterPro" id="IPR057244">
    <property type="entry name" value="GAIN_B"/>
</dbReference>
<evidence type="ECO:0000259" key="21">
    <source>
        <dbReference type="PROSITE" id="PS50221"/>
    </source>
</evidence>
<dbReference type="PROSITE" id="PS50261">
    <property type="entry name" value="G_PROTEIN_RECEP_F2_4"/>
    <property type="match status" value="1"/>
</dbReference>
<dbReference type="PROSITE" id="PS50026">
    <property type="entry name" value="EGF_3"/>
    <property type="match status" value="1"/>
</dbReference>
<comment type="caution">
    <text evidence="18">Lacks conserved residue(s) required for the propagation of feature annotation.</text>
</comment>
<evidence type="ECO:0000313" key="24">
    <source>
        <dbReference type="EMBL" id="KAF6283205.1"/>
    </source>
</evidence>
<dbReference type="PROSITE" id="PS50262">
    <property type="entry name" value="G_PROTEIN_RECEP_F1_2"/>
    <property type="match status" value="1"/>
</dbReference>
<dbReference type="SMART" id="SM00303">
    <property type="entry name" value="GPS"/>
    <property type="match status" value="1"/>
</dbReference>
<dbReference type="GO" id="GO:0007166">
    <property type="term" value="P:cell surface receptor signaling pathway"/>
    <property type="evidence" value="ECO:0007669"/>
    <property type="project" value="InterPro"/>
</dbReference>
<evidence type="ECO:0000256" key="8">
    <source>
        <dbReference type="ARBA" id="ARBA00022729"/>
    </source>
</evidence>
<feature type="domain" description="G-protein coupled receptors family 2 profile 2" evidence="22">
    <location>
        <begin position="586"/>
        <end position="832"/>
    </location>
</feature>
<dbReference type="PROSITE" id="PS00237">
    <property type="entry name" value="G_PROTEIN_RECEP_F1_1"/>
    <property type="match status" value="1"/>
</dbReference>
<keyword evidence="6 18" id="KW-0245">EGF-like domain</keyword>
<evidence type="ECO:0000256" key="7">
    <source>
        <dbReference type="ARBA" id="ARBA00022692"/>
    </source>
</evidence>
<dbReference type="InterPro" id="IPR017452">
    <property type="entry name" value="GPCR_Rhodpsn_7TM"/>
</dbReference>
<dbReference type="PANTHER" id="PTHR12011:SF328">
    <property type="entry name" value="ADHESION G PROTEIN-COUPLED RECEPTOR E2"/>
    <property type="match status" value="1"/>
</dbReference>
<dbReference type="PROSITE" id="PS50221">
    <property type="entry name" value="GAIN_B"/>
    <property type="match status" value="1"/>
</dbReference>
<reference evidence="24 25" key="1">
    <citation type="journal article" date="2020" name="Nature">
        <title>Six reference-quality genomes reveal evolution of bat adaptations.</title>
        <authorList>
            <person name="Jebb D."/>
            <person name="Huang Z."/>
            <person name="Pippel M."/>
            <person name="Hughes G.M."/>
            <person name="Lavrichenko K."/>
            <person name="Devanna P."/>
            <person name="Winkler S."/>
            <person name="Jermiin L.S."/>
            <person name="Skirmuntt E.C."/>
            <person name="Katzourakis A."/>
            <person name="Burkitt-Gray L."/>
            <person name="Ray D.A."/>
            <person name="Sullivan K.A.M."/>
            <person name="Roscito J.G."/>
            <person name="Kirilenko B.M."/>
            <person name="Davalos L.M."/>
            <person name="Corthals A.P."/>
            <person name="Power M.L."/>
            <person name="Jones G."/>
            <person name="Ransome R.D."/>
            <person name="Dechmann D.K.N."/>
            <person name="Locatelli A.G."/>
            <person name="Puechmaille S.J."/>
            <person name="Fedrigo O."/>
            <person name="Jarvis E.D."/>
            <person name="Hiller M."/>
            <person name="Vernes S.C."/>
            <person name="Myers E.W."/>
            <person name="Teeling E.C."/>
        </authorList>
    </citation>
    <scope>NUCLEOTIDE SEQUENCE [LARGE SCALE GENOMIC DNA]</scope>
    <source>
        <strain evidence="24">MPipKuh1</strain>
        <tissue evidence="24">Flight muscle</tissue>
    </source>
</reference>
<dbReference type="InterPro" id="IPR017983">
    <property type="entry name" value="GPCR_2_secretin-like_CS"/>
</dbReference>
<dbReference type="PRINTS" id="PR00249">
    <property type="entry name" value="GPCRSECRETIN"/>
</dbReference>
<keyword evidence="7 19" id="KW-0812">Transmembrane</keyword>
<accession>A0A7J7S4V5</accession>
<evidence type="ECO:0000256" key="14">
    <source>
        <dbReference type="ARBA" id="ARBA00023157"/>
    </source>
</evidence>
<dbReference type="Gene3D" id="2.10.25.10">
    <property type="entry name" value="Laminin"/>
    <property type="match status" value="2"/>
</dbReference>
<evidence type="ECO:0000256" key="17">
    <source>
        <dbReference type="ARBA" id="ARBA00023224"/>
    </source>
</evidence>
<dbReference type="CDD" id="cd00054">
    <property type="entry name" value="EGF_CA"/>
    <property type="match status" value="1"/>
</dbReference>
<feature type="transmembrane region" description="Helical" evidence="19">
    <location>
        <begin position="734"/>
        <end position="760"/>
    </location>
</feature>
<keyword evidence="12" id="KW-0297">G-protein coupled receptor</keyword>
<dbReference type="InterPro" id="IPR046338">
    <property type="entry name" value="GAIN_dom_sf"/>
</dbReference>
<dbReference type="PANTHER" id="PTHR12011">
    <property type="entry name" value="ADHESION G-PROTEIN COUPLED RECEPTOR"/>
    <property type="match status" value="1"/>
</dbReference>
<keyword evidence="25" id="KW-1185">Reference proteome</keyword>
<keyword evidence="14" id="KW-1015">Disulfide bond</keyword>
<keyword evidence="15" id="KW-0675">Receptor</keyword>
<feature type="domain" description="G-protein coupled receptors family 1 profile" evidence="23">
    <location>
        <begin position="41"/>
        <end position="151"/>
    </location>
</feature>
<dbReference type="InterPro" id="IPR000742">
    <property type="entry name" value="EGF"/>
</dbReference>
<dbReference type="FunFam" id="2.60.220.50:FF:000007">
    <property type="entry name" value="Adhesion G protein-coupled receptor E5"/>
    <property type="match status" value="1"/>
</dbReference>
<evidence type="ECO:0000256" key="10">
    <source>
        <dbReference type="ARBA" id="ARBA00022837"/>
    </source>
</evidence>
<keyword evidence="11 19" id="KW-1133">Transmembrane helix</keyword>
<evidence type="ECO:0008006" key="26">
    <source>
        <dbReference type="Google" id="ProtNLM"/>
    </source>
</evidence>
<dbReference type="Gene3D" id="1.10.1220.70">
    <property type="match status" value="1"/>
</dbReference>
<dbReference type="Pfam" id="PF00002">
    <property type="entry name" value="7tm_2"/>
    <property type="match status" value="1"/>
</dbReference>
<dbReference type="Pfam" id="PF00001">
    <property type="entry name" value="7tm_1"/>
    <property type="match status" value="1"/>
</dbReference>
<evidence type="ECO:0000259" key="20">
    <source>
        <dbReference type="PROSITE" id="PS50026"/>
    </source>
</evidence>
<dbReference type="AlphaFoldDB" id="A0A7J7S4V5"/>
<comment type="similarity">
    <text evidence="3">Belongs to the G-protein coupled receptor 2 family. Adhesion G-protein coupled receptor (ADGR) subfamily.</text>
</comment>
<dbReference type="InterPro" id="IPR017981">
    <property type="entry name" value="GPCR_2-like_7TM"/>
</dbReference>
<comment type="similarity">
    <text evidence="4">Belongs to the G-protein coupled receptor 1 family.</text>
</comment>
<dbReference type="InterPro" id="IPR001881">
    <property type="entry name" value="EGF-like_Ca-bd_dom"/>
</dbReference>
<evidence type="ECO:0000256" key="6">
    <source>
        <dbReference type="ARBA" id="ARBA00022536"/>
    </source>
</evidence>
<dbReference type="InterPro" id="IPR000832">
    <property type="entry name" value="GPCR_2_secretin-like"/>
</dbReference>
<dbReference type="GO" id="GO:0007189">
    <property type="term" value="P:adenylate cyclase-activating G protein-coupled receptor signaling pathway"/>
    <property type="evidence" value="ECO:0007669"/>
    <property type="project" value="TreeGrafter"/>
</dbReference>
<feature type="domain" description="GAIN-B" evidence="21">
    <location>
        <begin position="401"/>
        <end position="580"/>
    </location>
</feature>
<evidence type="ECO:0000256" key="5">
    <source>
        <dbReference type="ARBA" id="ARBA00022475"/>
    </source>
</evidence>
<evidence type="ECO:0000259" key="23">
    <source>
        <dbReference type="PROSITE" id="PS50262"/>
    </source>
</evidence>
<dbReference type="GO" id="GO:0004930">
    <property type="term" value="F:G protein-coupled receptor activity"/>
    <property type="evidence" value="ECO:0007669"/>
    <property type="project" value="UniProtKB-KW"/>
</dbReference>